<keyword evidence="3" id="KW-1185">Reference proteome</keyword>
<gene>
    <name evidence="2" type="ORF">FHS74_001311</name>
</gene>
<dbReference type="EMBL" id="JACIIZ010000003">
    <property type="protein sequence ID" value="MBB6250766.1"/>
    <property type="molecule type" value="Genomic_DNA"/>
</dbReference>
<feature type="compositionally biased region" description="Low complexity" evidence="1">
    <location>
        <begin position="16"/>
        <end position="25"/>
    </location>
</feature>
<evidence type="ECO:0000313" key="2">
    <source>
        <dbReference type="EMBL" id="MBB6250766.1"/>
    </source>
</evidence>
<sequence length="62" mass="6385">MPLHISEIGVRLAIGQPVQPAAGPQPTGGGDGPSGLSSNQVDEVVARCVREVLRALKAQEAR</sequence>
<feature type="region of interest" description="Disordered" evidence="1">
    <location>
        <begin position="16"/>
        <end position="39"/>
    </location>
</feature>
<comment type="caution">
    <text evidence="2">The sequence shown here is derived from an EMBL/GenBank/DDBJ whole genome shotgun (WGS) entry which is preliminary data.</text>
</comment>
<dbReference type="Proteomes" id="UP000539175">
    <property type="component" value="Unassembled WGS sequence"/>
</dbReference>
<protein>
    <submittedName>
        <fullName evidence="2">Uncharacterized protein</fullName>
    </submittedName>
</protein>
<dbReference type="Pfam" id="PF19265">
    <property type="entry name" value="DUF5908"/>
    <property type="match status" value="1"/>
</dbReference>
<name>A0A7X0AWU5_9PROT</name>
<accession>A0A7X0AWU5</accession>
<dbReference type="InterPro" id="IPR045459">
    <property type="entry name" value="DUF5908"/>
</dbReference>
<dbReference type="RefSeq" id="WP_184798659.1">
    <property type="nucleotide sequence ID" value="NZ_JACIIZ010000003.1"/>
</dbReference>
<organism evidence="2 3">
    <name type="scientific">Nitrospirillum iridis</name>
    <dbReference type="NCBI Taxonomy" id="765888"/>
    <lineage>
        <taxon>Bacteria</taxon>
        <taxon>Pseudomonadati</taxon>
        <taxon>Pseudomonadota</taxon>
        <taxon>Alphaproteobacteria</taxon>
        <taxon>Rhodospirillales</taxon>
        <taxon>Azospirillaceae</taxon>
        <taxon>Nitrospirillum</taxon>
    </lineage>
</organism>
<evidence type="ECO:0000256" key="1">
    <source>
        <dbReference type="SAM" id="MobiDB-lite"/>
    </source>
</evidence>
<reference evidence="2 3" key="1">
    <citation type="submission" date="2020-08" db="EMBL/GenBank/DDBJ databases">
        <title>Genomic Encyclopedia of Type Strains, Phase IV (KMG-IV): sequencing the most valuable type-strain genomes for metagenomic binning, comparative biology and taxonomic classification.</title>
        <authorList>
            <person name="Goeker M."/>
        </authorList>
    </citation>
    <scope>NUCLEOTIDE SEQUENCE [LARGE SCALE GENOMIC DNA]</scope>
    <source>
        <strain evidence="2 3">DSM 22198</strain>
    </source>
</reference>
<evidence type="ECO:0000313" key="3">
    <source>
        <dbReference type="Proteomes" id="UP000539175"/>
    </source>
</evidence>
<dbReference type="AlphaFoldDB" id="A0A7X0AWU5"/>
<proteinExistence type="predicted"/>